<dbReference type="Pfam" id="PF03068">
    <property type="entry name" value="PAD"/>
    <property type="match status" value="1"/>
</dbReference>
<dbReference type="EMBL" id="SBHS01000041">
    <property type="protein sequence ID" value="TWU71565.1"/>
    <property type="molecule type" value="Genomic_DNA"/>
</dbReference>
<proteinExistence type="predicted"/>
<feature type="domain" description="Protein-arginine deiminase C-terminal" evidence="1">
    <location>
        <begin position="149"/>
        <end position="223"/>
    </location>
</feature>
<name>A0A5C6G0P2_METRR</name>
<dbReference type="InterPro" id="IPR013530">
    <property type="entry name" value="PAD_C"/>
</dbReference>
<dbReference type="Proteomes" id="UP000317257">
    <property type="component" value="Unassembled WGS sequence"/>
</dbReference>
<sequence length="243" mass="26822">MDFGLLFLADTNRDRRVDMTGDSDVEGKDTWTEERGALFLANIADTNQRCSSAITDKTNGTSLEECHDASDNVLRNPKYLAPLQTTPIPGLTDSAKGNWDYVDANHTFKAAELRAGFKLGIDARDIRRPQGWNGAAIINFIVTDDGESASDQVALRVAPVLTRHALQGIDKVFTGAAARWSQEELLISGLEDCSSRAAGLGKSVVRLNNSDHWMQDLFTAGYDKHAWTQRAHQSTHLYQKLTK</sequence>
<accession>A0A5C6G0P2</accession>
<evidence type="ECO:0000259" key="1">
    <source>
        <dbReference type="Pfam" id="PF03068"/>
    </source>
</evidence>
<dbReference type="GO" id="GO:0005737">
    <property type="term" value="C:cytoplasm"/>
    <property type="evidence" value="ECO:0007669"/>
    <property type="project" value="InterPro"/>
</dbReference>
<reference evidence="3" key="1">
    <citation type="submission" date="2018-12" db="EMBL/GenBank/DDBJ databases">
        <title>The complete genome of Metarhizium rileyi, a key fungal pathogen of Lepidoptera.</title>
        <authorList>
            <person name="Binneck E."/>
            <person name="Lastra C.C.L."/>
            <person name="Sosa-Gomez D.R."/>
        </authorList>
    </citation>
    <scope>NUCLEOTIDE SEQUENCE [LARGE SCALE GENOMIC DNA]</scope>
    <source>
        <strain evidence="3">Cep018-CH2</strain>
    </source>
</reference>
<dbReference type="SUPFAM" id="SSF110083">
    <property type="entry name" value="Peptidylarginine deiminase Pad4, middle domain"/>
    <property type="match status" value="1"/>
</dbReference>
<organism evidence="2 3">
    <name type="scientific">Metarhizium rileyi (strain RCEF 4871)</name>
    <name type="common">Nomuraea rileyi</name>
    <dbReference type="NCBI Taxonomy" id="1649241"/>
    <lineage>
        <taxon>Eukaryota</taxon>
        <taxon>Fungi</taxon>
        <taxon>Dikarya</taxon>
        <taxon>Ascomycota</taxon>
        <taxon>Pezizomycotina</taxon>
        <taxon>Sordariomycetes</taxon>
        <taxon>Hypocreomycetidae</taxon>
        <taxon>Hypocreales</taxon>
        <taxon>Clavicipitaceae</taxon>
        <taxon>Metarhizium</taxon>
    </lineage>
</organism>
<dbReference type="AlphaFoldDB" id="A0A5C6G0P2"/>
<dbReference type="GO" id="GO:0004668">
    <property type="term" value="F:protein-arginine deiminase activity"/>
    <property type="evidence" value="ECO:0007669"/>
    <property type="project" value="InterPro"/>
</dbReference>
<comment type="caution">
    <text evidence="2">The sequence shown here is derived from an EMBL/GenBank/DDBJ whole genome shotgun (WGS) entry which is preliminary data.</text>
</comment>
<gene>
    <name evidence="2" type="ORF">ED733_000715</name>
</gene>
<evidence type="ECO:0000313" key="3">
    <source>
        <dbReference type="Proteomes" id="UP000317257"/>
    </source>
</evidence>
<evidence type="ECO:0000313" key="2">
    <source>
        <dbReference type="EMBL" id="TWU71565.1"/>
    </source>
</evidence>
<dbReference type="GO" id="GO:0005509">
    <property type="term" value="F:calcium ion binding"/>
    <property type="evidence" value="ECO:0007669"/>
    <property type="project" value="InterPro"/>
</dbReference>
<protein>
    <recommendedName>
        <fullName evidence="1">Protein-arginine deiminase C-terminal domain-containing protein</fullName>
    </recommendedName>
</protein>
<dbReference type="InterPro" id="IPR036556">
    <property type="entry name" value="PAD_central_sf"/>
</dbReference>